<accession>A0A5C6DVG1</accession>
<evidence type="ECO:0000313" key="2">
    <source>
        <dbReference type="Proteomes" id="UP000319143"/>
    </source>
</evidence>
<dbReference type="AlphaFoldDB" id="A0A5C6DVG1"/>
<gene>
    <name evidence="1" type="ORF">Poly41_14310</name>
</gene>
<dbReference type="OrthoDB" id="3078443at2"/>
<comment type="caution">
    <text evidence="1">The sequence shown here is derived from an EMBL/GenBank/DDBJ whole genome shotgun (WGS) entry which is preliminary data.</text>
</comment>
<protein>
    <submittedName>
        <fullName evidence="1">Uncharacterized protein</fullName>
    </submittedName>
</protein>
<dbReference type="Proteomes" id="UP000319143">
    <property type="component" value="Unassembled WGS sequence"/>
</dbReference>
<proteinExistence type="predicted"/>
<dbReference type="RefSeq" id="WP_146525185.1">
    <property type="nucleotide sequence ID" value="NZ_SJPV01000002.1"/>
</dbReference>
<evidence type="ECO:0000313" key="1">
    <source>
        <dbReference type="EMBL" id="TWU40598.1"/>
    </source>
</evidence>
<keyword evidence="2" id="KW-1185">Reference proteome</keyword>
<organism evidence="1 2">
    <name type="scientific">Novipirellula artificiosorum</name>
    <dbReference type="NCBI Taxonomy" id="2528016"/>
    <lineage>
        <taxon>Bacteria</taxon>
        <taxon>Pseudomonadati</taxon>
        <taxon>Planctomycetota</taxon>
        <taxon>Planctomycetia</taxon>
        <taxon>Pirellulales</taxon>
        <taxon>Pirellulaceae</taxon>
        <taxon>Novipirellula</taxon>
    </lineage>
</organism>
<dbReference type="EMBL" id="SJPV01000002">
    <property type="protein sequence ID" value="TWU40598.1"/>
    <property type="molecule type" value="Genomic_DNA"/>
</dbReference>
<reference evidence="1 2" key="1">
    <citation type="submission" date="2019-02" db="EMBL/GenBank/DDBJ databases">
        <title>Deep-cultivation of Planctomycetes and their phenomic and genomic characterization uncovers novel biology.</title>
        <authorList>
            <person name="Wiegand S."/>
            <person name="Jogler M."/>
            <person name="Boedeker C."/>
            <person name="Pinto D."/>
            <person name="Vollmers J."/>
            <person name="Rivas-Marin E."/>
            <person name="Kohn T."/>
            <person name="Peeters S.H."/>
            <person name="Heuer A."/>
            <person name="Rast P."/>
            <person name="Oberbeckmann S."/>
            <person name="Bunk B."/>
            <person name="Jeske O."/>
            <person name="Meyerdierks A."/>
            <person name="Storesund J.E."/>
            <person name="Kallscheuer N."/>
            <person name="Luecker S."/>
            <person name="Lage O.M."/>
            <person name="Pohl T."/>
            <person name="Merkel B.J."/>
            <person name="Hornburger P."/>
            <person name="Mueller R.-W."/>
            <person name="Bruemmer F."/>
            <person name="Labrenz M."/>
            <person name="Spormann A.M."/>
            <person name="Op Den Camp H."/>
            <person name="Overmann J."/>
            <person name="Amann R."/>
            <person name="Jetten M.S.M."/>
            <person name="Mascher T."/>
            <person name="Medema M.H."/>
            <person name="Devos D.P."/>
            <person name="Kaster A.-K."/>
            <person name="Ovreas L."/>
            <person name="Rohde M."/>
            <person name="Galperin M.Y."/>
            <person name="Jogler C."/>
        </authorList>
    </citation>
    <scope>NUCLEOTIDE SEQUENCE [LARGE SCALE GENOMIC DNA]</scope>
    <source>
        <strain evidence="1 2">Poly41</strain>
    </source>
</reference>
<name>A0A5C6DVG1_9BACT</name>
<sequence length="186" mass="19702">MASRHNNERESKPLGRDADQTEMTDDLLHQAIVHASSQAAEPASAVPVAASPIGCGSVLGFSGDGDVMVQIETPSNAAPIACDVLIPAGGIQMQLDVGDRVLVHAPLDPNTRGCILGRVGRYQPSRVVGPRQPDHVVIEADEQLSLRCGDASIEMRKDGKLMIRGIDVLSKAKRTQRIKGGNVAIN</sequence>